<accession>A0AAN8U4R2</accession>
<gene>
    <name evidence="1" type="ORF">RDI58_001238</name>
</gene>
<comment type="caution">
    <text evidence="1">The sequence shown here is derived from an EMBL/GenBank/DDBJ whole genome shotgun (WGS) entry which is preliminary data.</text>
</comment>
<dbReference type="AlphaFoldDB" id="A0AAN8U4R2"/>
<name>A0AAN8U4R2_SOLBU</name>
<protein>
    <submittedName>
        <fullName evidence="1">Uncharacterized protein</fullName>
    </submittedName>
</protein>
<proteinExistence type="predicted"/>
<evidence type="ECO:0000313" key="1">
    <source>
        <dbReference type="EMBL" id="KAK6803454.1"/>
    </source>
</evidence>
<dbReference type="Proteomes" id="UP001371456">
    <property type="component" value="Unassembled WGS sequence"/>
</dbReference>
<keyword evidence="2" id="KW-1185">Reference proteome</keyword>
<reference evidence="1 2" key="1">
    <citation type="submission" date="2024-02" db="EMBL/GenBank/DDBJ databases">
        <title>de novo genome assembly of Solanum bulbocastanum strain 11H21.</title>
        <authorList>
            <person name="Hosaka A.J."/>
        </authorList>
    </citation>
    <scope>NUCLEOTIDE SEQUENCE [LARGE SCALE GENOMIC DNA]</scope>
    <source>
        <tissue evidence="1">Young leaves</tissue>
    </source>
</reference>
<evidence type="ECO:0000313" key="2">
    <source>
        <dbReference type="Proteomes" id="UP001371456"/>
    </source>
</evidence>
<sequence length="43" mass="5155">MWYRGLVYLEKRSILGETIRMVELMTSLRSLRLNLKETSIIQL</sequence>
<dbReference type="EMBL" id="JBANQN010000001">
    <property type="protein sequence ID" value="KAK6803454.1"/>
    <property type="molecule type" value="Genomic_DNA"/>
</dbReference>
<organism evidence="1 2">
    <name type="scientific">Solanum bulbocastanum</name>
    <name type="common">Wild potato</name>
    <dbReference type="NCBI Taxonomy" id="147425"/>
    <lineage>
        <taxon>Eukaryota</taxon>
        <taxon>Viridiplantae</taxon>
        <taxon>Streptophyta</taxon>
        <taxon>Embryophyta</taxon>
        <taxon>Tracheophyta</taxon>
        <taxon>Spermatophyta</taxon>
        <taxon>Magnoliopsida</taxon>
        <taxon>eudicotyledons</taxon>
        <taxon>Gunneridae</taxon>
        <taxon>Pentapetalae</taxon>
        <taxon>asterids</taxon>
        <taxon>lamiids</taxon>
        <taxon>Solanales</taxon>
        <taxon>Solanaceae</taxon>
        <taxon>Solanoideae</taxon>
        <taxon>Solaneae</taxon>
        <taxon>Solanum</taxon>
    </lineage>
</organism>